<keyword evidence="1" id="KW-0813">Transport</keyword>
<dbReference type="AlphaFoldDB" id="A0A3S5BNK8"/>
<comment type="caution">
    <text evidence="2">The sequence shown here is derived from an EMBL/GenBank/DDBJ whole genome shotgun (WGS) entry which is preliminary data.</text>
</comment>
<comment type="subcellular location">
    <subcellularLocation>
        <location evidence="1">Cell membrane</location>
        <topology evidence="1">Multi-pass membrane protein</topology>
    </subcellularLocation>
</comment>
<evidence type="ECO:0000256" key="1">
    <source>
        <dbReference type="RuleBase" id="RU363126"/>
    </source>
</evidence>
<dbReference type="InterPro" id="IPR021134">
    <property type="entry name" value="Bestrophin-like"/>
</dbReference>
<dbReference type="Proteomes" id="UP000784294">
    <property type="component" value="Unassembled WGS sequence"/>
</dbReference>
<keyword evidence="3" id="KW-1185">Reference proteome</keyword>
<sequence>MSLDPNAIPIIYRLHFLLIPGEGYIPDYWLPLKWCLDVLRKAEKMNYLVEENSFMELVRMINGFRSSLGSISNTNKFNIPLVYTQYCAGYQVSSQTGTLVTYIDELGRFIYYCYVGQNGRLSLAYSFKTSSQRGFSEEMGHCHQGYRRPGDEIVKGMWLVGLPFDYIL</sequence>
<comment type="similarity">
    <text evidence="1">Belongs to the anion channel-forming bestrophin (TC 1.A.46) family. Calcium-sensitive chloride channel subfamily.</text>
</comment>
<keyword evidence="1" id="KW-0406">Ion transport</keyword>
<keyword evidence="1" id="KW-0472">Membrane</keyword>
<dbReference type="GO" id="GO:0034707">
    <property type="term" value="C:chloride channel complex"/>
    <property type="evidence" value="ECO:0007669"/>
    <property type="project" value="UniProtKB-KW"/>
</dbReference>
<gene>
    <name evidence="2" type="ORF">PXEA_LOCUS25480</name>
</gene>
<keyword evidence="1" id="KW-0868">Chloride</keyword>
<dbReference type="OrthoDB" id="201595at2759"/>
<dbReference type="EMBL" id="CAAALY010129516">
    <property type="protein sequence ID" value="VEL32040.1"/>
    <property type="molecule type" value="Genomic_DNA"/>
</dbReference>
<organism evidence="2 3">
    <name type="scientific">Protopolystoma xenopodis</name>
    <dbReference type="NCBI Taxonomy" id="117903"/>
    <lineage>
        <taxon>Eukaryota</taxon>
        <taxon>Metazoa</taxon>
        <taxon>Spiralia</taxon>
        <taxon>Lophotrochozoa</taxon>
        <taxon>Platyhelminthes</taxon>
        <taxon>Monogenea</taxon>
        <taxon>Polyopisthocotylea</taxon>
        <taxon>Polystomatidea</taxon>
        <taxon>Polystomatidae</taxon>
        <taxon>Protopolystoma</taxon>
    </lineage>
</organism>
<name>A0A3S5BNK8_9PLAT</name>
<keyword evidence="1" id="KW-1003">Cell membrane</keyword>
<keyword evidence="1" id="KW-0869">Chloride channel</keyword>
<reference evidence="2" key="1">
    <citation type="submission" date="2018-11" db="EMBL/GenBank/DDBJ databases">
        <authorList>
            <consortium name="Pathogen Informatics"/>
        </authorList>
    </citation>
    <scope>NUCLEOTIDE SEQUENCE</scope>
</reference>
<proteinExistence type="inferred from homology"/>
<dbReference type="Pfam" id="PF01062">
    <property type="entry name" value="Bestrophin"/>
    <property type="match status" value="1"/>
</dbReference>
<evidence type="ECO:0000313" key="3">
    <source>
        <dbReference type="Proteomes" id="UP000784294"/>
    </source>
</evidence>
<accession>A0A3S5BNK8</accession>
<comment type="function">
    <text evidence="1">Forms chloride channels.</text>
</comment>
<dbReference type="GO" id="GO:0005254">
    <property type="term" value="F:chloride channel activity"/>
    <property type="evidence" value="ECO:0007669"/>
    <property type="project" value="UniProtKB-KW"/>
</dbReference>
<keyword evidence="1" id="KW-0407">Ion channel</keyword>
<dbReference type="GO" id="GO:0005886">
    <property type="term" value="C:plasma membrane"/>
    <property type="evidence" value="ECO:0007669"/>
    <property type="project" value="UniProtKB-SubCell"/>
</dbReference>
<evidence type="ECO:0000313" key="2">
    <source>
        <dbReference type="EMBL" id="VEL32040.1"/>
    </source>
</evidence>
<protein>
    <recommendedName>
        <fullName evidence="1">Bestrophin homolog</fullName>
    </recommendedName>
</protein>